<dbReference type="AlphaFoldDB" id="K0S9M3"/>
<evidence type="ECO:0000313" key="2">
    <source>
        <dbReference type="EMBL" id="EJK55462.1"/>
    </source>
</evidence>
<name>K0S9M3_THAOC</name>
<accession>K0S9M3</accession>
<feature type="non-terminal residue" evidence="2">
    <location>
        <position position="156"/>
    </location>
</feature>
<evidence type="ECO:0000256" key="1">
    <source>
        <dbReference type="SAM" id="MobiDB-lite"/>
    </source>
</evidence>
<feature type="region of interest" description="Disordered" evidence="1">
    <location>
        <begin position="122"/>
        <end position="156"/>
    </location>
</feature>
<keyword evidence="3" id="KW-1185">Reference proteome</keyword>
<evidence type="ECO:0000313" key="3">
    <source>
        <dbReference type="Proteomes" id="UP000266841"/>
    </source>
</evidence>
<dbReference type="EMBL" id="AGNL01033981">
    <property type="protein sequence ID" value="EJK55462.1"/>
    <property type="molecule type" value="Genomic_DNA"/>
</dbReference>
<sequence>MRVLRRQRAELAVSGGRNQRSGQGEKAGSEQWQFQHDDLSHGRIGLGASGGKGWRRPSVPRIFDGRGRRAVPLLPPTRRGRGAETEPGSLALEPRRRRIDDDRANLRIDDNRADIQMKLCGSRGRERHIAGPCSRSSSTGGGGRGGLVEGQEEWSR</sequence>
<feature type="region of interest" description="Disordered" evidence="1">
    <location>
        <begin position="1"/>
        <end position="31"/>
    </location>
</feature>
<organism evidence="2 3">
    <name type="scientific">Thalassiosira oceanica</name>
    <name type="common">Marine diatom</name>
    <dbReference type="NCBI Taxonomy" id="159749"/>
    <lineage>
        <taxon>Eukaryota</taxon>
        <taxon>Sar</taxon>
        <taxon>Stramenopiles</taxon>
        <taxon>Ochrophyta</taxon>
        <taxon>Bacillariophyta</taxon>
        <taxon>Coscinodiscophyceae</taxon>
        <taxon>Thalassiosirophycidae</taxon>
        <taxon>Thalassiosirales</taxon>
        <taxon>Thalassiosiraceae</taxon>
        <taxon>Thalassiosira</taxon>
    </lineage>
</organism>
<protein>
    <submittedName>
        <fullName evidence="2">Uncharacterized protein</fullName>
    </submittedName>
</protein>
<gene>
    <name evidence="2" type="ORF">THAOC_24804</name>
</gene>
<dbReference type="Proteomes" id="UP000266841">
    <property type="component" value="Unassembled WGS sequence"/>
</dbReference>
<comment type="caution">
    <text evidence="2">The sequence shown here is derived from an EMBL/GenBank/DDBJ whole genome shotgun (WGS) entry which is preliminary data.</text>
</comment>
<reference evidence="2 3" key="1">
    <citation type="journal article" date="2012" name="Genome Biol.">
        <title>Genome and low-iron response of an oceanic diatom adapted to chronic iron limitation.</title>
        <authorList>
            <person name="Lommer M."/>
            <person name="Specht M."/>
            <person name="Roy A.S."/>
            <person name="Kraemer L."/>
            <person name="Andreson R."/>
            <person name="Gutowska M.A."/>
            <person name="Wolf J."/>
            <person name="Bergner S.V."/>
            <person name="Schilhabel M.B."/>
            <person name="Klostermeier U.C."/>
            <person name="Beiko R.G."/>
            <person name="Rosenstiel P."/>
            <person name="Hippler M."/>
            <person name="Laroche J."/>
        </authorList>
    </citation>
    <scope>NUCLEOTIDE SEQUENCE [LARGE SCALE GENOMIC DNA]</scope>
    <source>
        <strain evidence="2 3">CCMP1005</strain>
    </source>
</reference>
<proteinExistence type="predicted"/>
<feature type="compositionally biased region" description="Gly residues" evidence="1">
    <location>
        <begin position="139"/>
        <end position="148"/>
    </location>
</feature>
<feature type="region of interest" description="Disordered" evidence="1">
    <location>
        <begin position="43"/>
        <end position="90"/>
    </location>
</feature>